<comment type="caution">
    <text evidence="3">The sequence shown here is derived from an EMBL/GenBank/DDBJ whole genome shotgun (WGS) entry which is preliminary data.</text>
</comment>
<evidence type="ECO:0000259" key="2">
    <source>
        <dbReference type="Pfam" id="PF05685"/>
    </source>
</evidence>
<accession>A0ABP6B7P6</accession>
<dbReference type="EMBL" id="BAAATM010000016">
    <property type="protein sequence ID" value="GAA2544825.1"/>
    <property type="molecule type" value="Genomic_DNA"/>
</dbReference>
<feature type="domain" description="Putative restriction endonuclease" evidence="2">
    <location>
        <begin position="12"/>
        <end position="163"/>
    </location>
</feature>
<dbReference type="PANTHER" id="PTHR35400">
    <property type="entry name" value="SLR1083 PROTEIN"/>
    <property type="match status" value="1"/>
</dbReference>
<evidence type="ECO:0000256" key="1">
    <source>
        <dbReference type="SAM" id="MobiDB-lite"/>
    </source>
</evidence>
<name>A0ABP6B7P6_9ACTN</name>
<dbReference type="SUPFAM" id="SSF52980">
    <property type="entry name" value="Restriction endonuclease-like"/>
    <property type="match status" value="1"/>
</dbReference>
<dbReference type="RefSeq" id="WP_344540136.1">
    <property type="nucleotide sequence ID" value="NZ_BAAATM010000016.1"/>
</dbReference>
<dbReference type="InterPro" id="IPR008538">
    <property type="entry name" value="Uma2"/>
</dbReference>
<proteinExistence type="predicted"/>
<dbReference type="Gene3D" id="3.90.1570.10">
    <property type="entry name" value="tt1808, chain A"/>
    <property type="match status" value="1"/>
</dbReference>
<evidence type="ECO:0000313" key="3">
    <source>
        <dbReference type="EMBL" id="GAA2544825.1"/>
    </source>
</evidence>
<dbReference type="CDD" id="cd06260">
    <property type="entry name" value="DUF820-like"/>
    <property type="match status" value="1"/>
</dbReference>
<organism evidence="3 4">
    <name type="scientific">Streptomyces levis</name>
    <dbReference type="NCBI Taxonomy" id="285566"/>
    <lineage>
        <taxon>Bacteria</taxon>
        <taxon>Bacillati</taxon>
        <taxon>Actinomycetota</taxon>
        <taxon>Actinomycetes</taxon>
        <taxon>Kitasatosporales</taxon>
        <taxon>Streptomycetaceae</taxon>
        <taxon>Streptomyces</taxon>
    </lineage>
</organism>
<evidence type="ECO:0000313" key="4">
    <source>
        <dbReference type="Proteomes" id="UP001501095"/>
    </source>
</evidence>
<protein>
    <recommendedName>
        <fullName evidence="2">Putative restriction endonuclease domain-containing protein</fullName>
    </recommendedName>
</protein>
<sequence>MHRLRAQLARFEDAFPGFHTEIVEGSVVARPVRPCDGRTVRRLWAILEPQLPEGWEMVSDVLFPFDDAHELCPDLAVIPAEAVAVNRIAYPADLIELVIEVVSPESARGDYEVKDRQYAARGIRNYLIFDPRRGHVVSLRNPGPGGYRRRDVFPYGGEVTVEARIGRLTVGTSCLPLSPESPGGGRRTPLPPPPGGPGGGPAS</sequence>
<reference evidence="4" key="1">
    <citation type="journal article" date="2019" name="Int. J. Syst. Evol. Microbiol.">
        <title>The Global Catalogue of Microorganisms (GCM) 10K type strain sequencing project: providing services to taxonomists for standard genome sequencing and annotation.</title>
        <authorList>
            <consortium name="The Broad Institute Genomics Platform"/>
            <consortium name="The Broad Institute Genome Sequencing Center for Infectious Disease"/>
            <person name="Wu L."/>
            <person name="Ma J."/>
        </authorList>
    </citation>
    <scope>NUCLEOTIDE SEQUENCE [LARGE SCALE GENOMIC DNA]</scope>
    <source>
        <strain evidence="4">JCM 6924</strain>
    </source>
</reference>
<keyword evidence="4" id="KW-1185">Reference proteome</keyword>
<dbReference type="InterPro" id="IPR012296">
    <property type="entry name" value="Nuclease_put_TT1808"/>
</dbReference>
<dbReference type="InterPro" id="IPR011335">
    <property type="entry name" value="Restrct_endonuc-II-like"/>
</dbReference>
<dbReference type="PANTHER" id="PTHR35400:SF3">
    <property type="entry name" value="SLL1072 PROTEIN"/>
    <property type="match status" value="1"/>
</dbReference>
<dbReference type="Pfam" id="PF05685">
    <property type="entry name" value="Uma2"/>
    <property type="match status" value="1"/>
</dbReference>
<gene>
    <name evidence="3" type="ORF">GCM10010423_50190</name>
</gene>
<feature type="region of interest" description="Disordered" evidence="1">
    <location>
        <begin position="172"/>
        <end position="203"/>
    </location>
</feature>
<dbReference type="Proteomes" id="UP001501095">
    <property type="component" value="Unassembled WGS sequence"/>
</dbReference>